<dbReference type="Ensembl" id="ENSDNVT00000027257.1">
    <property type="protein sequence ID" value="ENSDNVP00000022594.1"/>
    <property type="gene ID" value="ENSDNVG00000015719.1"/>
</dbReference>
<protein>
    <recommendedName>
        <fullName evidence="3">ERVV2 protein</fullName>
    </recommendedName>
</protein>
<dbReference type="SUPFAM" id="SSF58069">
    <property type="entry name" value="Virus ectodomain"/>
    <property type="match status" value="1"/>
</dbReference>
<reference evidence="1" key="2">
    <citation type="submission" date="2025-09" db="UniProtKB">
        <authorList>
            <consortium name="Ensembl"/>
        </authorList>
    </citation>
    <scope>IDENTIFICATION</scope>
</reference>
<evidence type="ECO:0000313" key="2">
    <source>
        <dbReference type="Proteomes" id="UP000694423"/>
    </source>
</evidence>
<reference evidence="1" key="1">
    <citation type="submission" date="2025-08" db="UniProtKB">
        <authorList>
            <consortium name="Ensembl"/>
        </authorList>
    </citation>
    <scope>IDENTIFICATION</scope>
</reference>
<evidence type="ECO:0008006" key="3">
    <source>
        <dbReference type="Google" id="ProtNLM"/>
    </source>
</evidence>
<dbReference type="InterPro" id="IPR018154">
    <property type="entry name" value="TLV/ENV_coat_polyprotein"/>
</dbReference>
<keyword evidence="2" id="KW-1185">Reference proteome</keyword>
<dbReference type="PANTHER" id="PTHR10424">
    <property type="entry name" value="VIRAL ENVELOPE PROTEIN"/>
    <property type="match status" value="1"/>
</dbReference>
<sequence length="105" mass="11462">LWAASTPVYWLVGAPIVNLSVTIEAIEDRTTDALALANQDAHNIGQIIVQNYFALDYLLVSQGGLCTLINDGCCFYVTANVQQIASLWGGLSYVPKHFMELVDNT</sequence>
<dbReference type="Gene3D" id="1.10.287.210">
    <property type="match status" value="1"/>
</dbReference>
<proteinExistence type="predicted"/>
<dbReference type="Pfam" id="PF00429">
    <property type="entry name" value="TLV_coat"/>
    <property type="match status" value="1"/>
</dbReference>
<name>A0A8C4KIS9_DRONO</name>
<organism evidence="1 2">
    <name type="scientific">Dromaius novaehollandiae</name>
    <name type="common">Emu</name>
    <dbReference type="NCBI Taxonomy" id="8790"/>
    <lineage>
        <taxon>Eukaryota</taxon>
        <taxon>Metazoa</taxon>
        <taxon>Chordata</taxon>
        <taxon>Craniata</taxon>
        <taxon>Vertebrata</taxon>
        <taxon>Euteleostomi</taxon>
        <taxon>Archelosauria</taxon>
        <taxon>Archosauria</taxon>
        <taxon>Dinosauria</taxon>
        <taxon>Saurischia</taxon>
        <taxon>Theropoda</taxon>
        <taxon>Coelurosauria</taxon>
        <taxon>Aves</taxon>
        <taxon>Palaeognathae</taxon>
        <taxon>Casuariiformes</taxon>
        <taxon>Dromaiidae</taxon>
        <taxon>Dromaius</taxon>
    </lineage>
</organism>
<dbReference type="AlphaFoldDB" id="A0A8C4KIS9"/>
<accession>A0A8C4KIS9</accession>
<dbReference type="Proteomes" id="UP000694423">
    <property type="component" value="Unplaced"/>
</dbReference>
<evidence type="ECO:0000313" key="1">
    <source>
        <dbReference type="Ensembl" id="ENSDNVP00000022594.1"/>
    </source>
</evidence>